<dbReference type="PANTHER" id="PTHR11895:SF7">
    <property type="entry name" value="GLUTAMYL-TRNA(GLN) AMIDOTRANSFERASE SUBUNIT A, MITOCHONDRIAL"/>
    <property type="match status" value="1"/>
</dbReference>
<dbReference type="InterPro" id="IPR020556">
    <property type="entry name" value="Amidase_CS"/>
</dbReference>
<dbReference type="EMBL" id="JADCSA010000011">
    <property type="protein sequence ID" value="MBE7325404.1"/>
    <property type="molecule type" value="Genomic_DNA"/>
</dbReference>
<keyword evidence="4" id="KW-1185">Reference proteome</keyword>
<comment type="caution">
    <text evidence="3">The sequence shown here is derived from an EMBL/GenBank/DDBJ whole genome shotgun (WGS) entry which is preliminary data.</text>
</comment>
<evidence type="ECO:0000313" key="3">
    <source>
        <dbReference type="EMBL" id="MBE7325404.1"/>
    </source>
</evidence>
<gene>
    <name evidence="3" type="ORF">IEQ44_12150</name>
</gene>
<sequence>MEPIHAYSDDALGHDDAVGLLQRLRAGEVSSAELVEAAIARIEAVDPQLGAIAVRDYDRARLRAAGPRRGPFAGLPVLLKDNVDIQGLPTQDGTDAFVAPPSSSHGDVSRLFNALGTVNLAKTRLSEFGFSGVCDHPRQGPGRNPWNLDHYGGASSSGAAAMVATGAVPMAHGNDGGGSIRIPAAVTGLVGLKPTRGRTPSDAMTRQMPVRIVADGVVTRSVRDTAAFMWESEKVYRDARLPRIGDVRTPLDRPLRIGVVTTSIGRAASPEVRDLTLAAAARLEALGHHVEEVDPPVPDWFAEAFLLYWSMLAMYLVQTGRRMHGPGWDPTKLDNLTLGLARHSRRNLARLPWAISALQRTQKASRRHYQRFDVTLTPTLATETPRVGHLDPTLDYETVIERLMDWVAFTPLQNATGDPAISLPLATTSAGLPQGMQLCGGWGQERLLLQLSLQLEEAWDWKLLGH</sequence>
<dbReference type="InterPro" id="IPR000120">
    <property type="entry name" value="Amidase"/>
</dbReference>
<evidence type="ECO:0000256" key="1">
    <source>
        <dbReference type="ARBA" id="ARBA00009199"/>
    </source>
</evidence>
<evidence type="ECO:0000313" key="4">
    <source>
        <dbReference type="Proteomes" id="UP000756387"/>
    </source>
</evidence>
<comment type="similarity">
    <text evidence="1">Belongs to the amidase family.</text>
</comment>
<evidence type="ECO:0000259" key="2">
    <source>
        <dbReference type="Pfam" id="PF01425"/>
    </source>
</evidence>
<proteinExistence type="inferred from homology"/>
<feature type="domain" description="Amidase" evidence="2">
    <location>
        <begin position="33"/>
        <end position="449"/>
    </location>
</feature>
<dbReference type="InterPro" id="IPR036928">
    <property type="entry name" value="AS_sf"/>
</dbReference>
<name>A0ABR9RV08_9ACTN</name>
<dbReference type="RefSeq" id="WP_193638724.1">
    <property type="nucleotide sequence ID" value="NZ_JADCSA010000011.1"/>
</dbReference>
<dbReference type="EC" id="3.5.1.4" evidence="3"/>
<reference evidence="3 4" key="1">
    <citation type="submission" date="2020-10" db="EMBL/GenBank/DDBJ databases">
        <title>Nocardioides sp. isolated from sludge.</title>
        <authorList>
            <person name="Zhang X."/>
        </authorList>
    </citation>
    <scope>NUCLEOTIDE SEQUENCE [LARGE SCALE GENOMIC DNA]</scope>
    <source>
        <strain evidence="3 4">Y6</strain>
    </source>
</reference>
<keyword evidence="3" id="KW-0378">Hydrolase</keyword>
<organism evidence="3 4">
    <name type="scientific">Nocardioides malaquae</name>
    <dbReference type="NCBI Taxonomy" id="2773426"/>
    <lineage>
        <taxon>Bacteria</taxon>
        <taxon>Bacillati</taxon>
        <taxon>Actinomycetota</taxon>
        <taxon>Actinomycetes</taxon>
        <taxon>Propionibacteriales</taxon>
        <taxon>Nocardioidaceae</taxon>
        <taxon>Nocardioides</taxon>
    </lineage>
</organism>
<dbReference type="Pfam" id="PF01425">
    <property type="entry name" value="Amidase"/>
    <property type="match status" value="1"/>
</dbReference>
<dbReference type="Proteomes" id="UP000756387">
    <property type="component" value="Unassembled WGS sequence"/>
</dbReference>
<dbReference type="PANTHER" id="PTHR11895">
    <property type="entry name" value="TRANSAMIDASE"/>
    <property type="match status" value="1"/>
</dbReference>
<protein>
    <submittedName>
        <fullName evidence="3">Amidase</fullName>
        <ecNumber evidence="3">3.5.1.4</ecNumber>
    </submittedName>
</protein>
<dbReference type="GO" id="GO:0004040">
    <property type="term" value="F:amidase activity"/>
    <property type="evidence" value="ECO:0007669"/>
    <property type="project" value="UniProtKB-EC"/>
</dbReference>
<dbReference type="SUPFAM" id="SSF75304">
    <property type="entry name" value="Amidase signature (AS) enzymes"/>
    <property type="match status" value="1"/>
</dbReference>
<dbReference type="NCBIfam" id="NF005899">
    <property type="entry name" value="PRK07869.1"/>
    <property type="match status" value="1"/>
</dbReference>
<dbReference type="Gene3D" id="3.90.1300.10">
    <property type="entry name" value="Amidase signature (AS) domain"/>
    <property type="match status" value="1"/>
</dbReference>
<accession>A0ABR9RV08</accession>
<dbReference type="PROSITE" id="PS00571">
    <property type="entry name" value="AMIDASES"/>
    <property type="match status" value="1"/>
</dbReference>
<dbReference type="InterPro" id="IPR023631">
    <property type="entry name" value="Amidase_dom"/>
</dbReference>